<comment type="caution">
    <text evidence="10">The sequence shown here is derived from an EMBL/GenBank/DDBJ whole genome shotgun (WGS) entry which is preliminary data.</text>
</comment>
<dbReference type="InterPro" id="IPR044861">
    <property type="entry name" value="IPNS-like_FE2OG_OXY"/>
</dbReference>
<evidence type="ECO:0000256" key="5">
    <source>
        <dbReference type="ARBA" id="ARBA00023002"/>
    </source>
</evidence>
<keyword evidence="3 7" id="KW-0479">Metal-binding</keyword>
<dbReference type="SUPFAM" id="SSF51197">
    <property type="entry name" value="Clavaminate synthase-like"/>
    <property type="match status" value="1"/>
</dbReference>
<feature type="domain" description="Fe2OG dioxygenase" evidence="9">
    <location>
        <begin position="200"/>
        <end position="301"/>
    </location>
</feature>
<dbReference type="GO" id="GO:0046872">
    <property type="term" value="F:metal ion binding"/>
    <property type="evidence" value="ECO:0007669"/>
    <property type="project" value="UniProtKB-KW"/>
</dbReference>
<dbReference type="InterPro" id="IPR026992">
    <property type="entry name" value="DIOX_N"/>
</dbReference>
<evidence type="ECO:0000256" key="6">
    <source>
        <dbReference type="ARBA" id="ARBA00023004"/>
    </source>
</evidence>
<keyword evidence="11" id="KW-1185">Reference proteome</keyword>
<evidence type="ECO:0000256" key="2">
    <source>
        <dbReference type="ARBA" id="ARBA00008056"/>
    </source>
</evidence>
<accession>A0A833R3Z0</accession>
<feature type="region of interest" description="Disordered" evidence="8">
    <location>
        <begin position="1"/>
        <end position="41"/>
    </location>
</feature>
<dbReference type="InterPro" id="IPR027443">
    <property type="entry name" value="IPNS-like_sf"/>
</dbReference>
<evidence type="ECO:0000256" key="1">
    <source>
        <dbReference type="ARBA" id="ARBA00001961"/>
    </source>
</evidence>
<evidence type="ECO:0000313" key="11">
    <source>
        <dbReference type="Proteomes" id="UP000623129"/>
    </source>
</evidence>
<proteinExistence type="inferred from homology"/>
<sequence>MNKPQVGGSARRSRMHQLLSTTPHHDTLPENYVRPESERPRLSEVVTDSNIPVINLSSSDKNLIISQIANACENYGFFQVVNHGITEEMLREVMGIGMEFFRLPPEEKAKLYSDDPAKKMRLSTSFNVKKEKVHNWRDYLRLHCYPLEDFVPDWPAKPELFKEIMSTYCTQARQLGFRLFGYISESLGLEEDYIEKVLGKQEQHMAVNYYPQCPEPELTYGLPAHTDPNALTILLQDQQVTGLQVLKEGKWIAVDPVPWALTINIGDQLQALSNGRYRSVWHRAVVNSNKERMSIASFLCPCNSALICPPKKLTERSPAIYRSYTYDEYYKKFWSRNLDQEHCLELFKTNSGEQN</sequence>
<comment type="similarity">
    <text evidence="2 7">Belongs to the iron/ascorbate-dependent oxidoreductase family.</text>
</comment>
<evidence type="ECO:0000313" key="10">
    <source>
        <dbReference type="EMBL" id="KAF3329254.1"/>
    </source>
</evidence>
<dbReference type="Proteomes" id="UP000623129">
    <property type="component" value="Unassembled WGS sequence"/>
</dbReference>
<dbReference type="Pfam" id="PF14226">
    <property type="entry name" value="DIOX_N"/>
    <property type="match status" value="1"/>
</dbReference>
<dbReference type="EMBL" id="SWLB01000015">
    <property type="protein sequence ID" value="KAF3329254.1"/>
    <property type="molecule type" value="Genomic_DNA"/>
</dbReference>
<keyword evidence="4 10" id="KW-0223">Dioxygenase</keyword>
<dbReference type="GO" id="GO:0002229">
    <property type="term" value="P:defense response to oomycetes"/>
    <property type="evidence" value="ECO:0007669"/>
    <property type="project" value="UniProtKB-ARBA"/>
</dbReference>
<dbReference type="InterPro" id="IPR005123">
    <property type="entry name" value="Oxoglu/Fe-dep_dioxygenase_dom"/>
</dbReference>
<dbReference type="FunFam" id="2.60.120.330:FF:000007">
    <property type="entry name" value="Protein DMR6-like oxygenase 2"/>
    <property type="match status" value="1"/>
</dbReference>
<dbReference type="Pfam" id="PF03171">
    <property type="entry name" value="2OG-FeII_Oxy"/>
    <property type="match status" value="1"/>
</dbReference>
<dbReference type="PROSITE" id="PS51471">
    <property type="entry name" value="FE2OG_OXY"/>
    <property type="match status" value="1"/>
</dbReference>
<organism evidence="10 11">
    <name type="scientific">Carex littledalei</name>
    <dbReference type="NCBI Taxonomy" id="544730"/>
    <lineage>
        <taxon>Eukaryota</taxon>
        <taxon>Viridiplantae</taxon>
        <taxon>Streptophyta</taxon>
        <taxon>Embryophyta</taxon>
        <taxon>Tracheophyta</taxon>
        <taxon>Spermatophyta</taxon>
        <taxon>Magnoliopsida</taxon>
        <taxon>Liliopsida</taxon>
        <taxon>Poales</taxon>
        <taxon>Cyperaceae</taxon>
        <taxon>Cyperoideae</taxon>
        <taxon>Cariceae</taxon>
        <taxon>Carex</taxon>
        <taxon>Carex subgen. Euthyceras</taxon>
    </lineage>
</organism>
<evidence type="ECO:0000256" key="8">
    <source>
        <dbReference type="SAM" id="MobiDB-lite"/>
    </source>
</evidence>
<dbReference type="PANTHER" id="PTHR47991">
    <property type="entry name" value="OXOGLUTARATE/IRON-DEPENDENT DIOXYGENASE"/>
    <property type="match status" value="1"/>
</dbReference>
<comment type="cofactor">
    <cofactor evidence="1">
        <name>L-ascorbate</name>
        <dbReference type="ChEBI" id="CHEBI:38290"/>
    </cofactor>
</comment>
<dbReference type="OrthoDB" id="288590at2759"/>
<protein>
    <submittedName>
        <fullName evidence="10">Naringenin,2-oxoglutarate 3-dioxygenase-like protein</fullName>
    </submittedName>
</protein>
<gene>
    <name evidence="10" type="ORF">FCM35_KLT06332</name>
</gene>
<evidence type="ECO:0000259" key="9">
    <source>
        <dbReference type="PROSITE" id="PS51471"/>
    </source>
</evidence>
<evidence type="ECO:0000256" key="3">
    <source>
        <dbReference type="ARBA" id="ARBA00022723"/>
    </source>
</evidence>
<evidence type="ECO:0000256" key="4">
    <source>
        <dbReference type="ARBA" id="ARBA00022964"/>
    </source>
</evidence>
<dbReference type="AlphaFoldDB" id="A0A833R3Z0"/>
<feature type="compositionally biased region" description="Basic and acidic residues" evidence="8">
    <location>
        <begin position="23"/>
        <end position="41"/>
    </location>
</feature>
<dbReference type="Gene3D" id="2.60.120.330">
    <property type="entry name" value="B-lactam Antibiotic, Isopenicillin N Synthase, Chain"/>
    <property type="match status" value="1"/>
</dbReference>
<reference evidence="10" key="1">
    <citation type="submission" date="2020-01" db="EMBL/GenBank/DDBJ databases">
        <title>Genome sequence of Kobresia littledalei, the first chromosome-level genome in the family Cyperaceae.</title>
        <authorList>
            <person name="Qu G."/>
        </authorList>
    </citation>
    <scope>NUCLEOTIDE SEQUENCE</scope>
    <source>
        <strain evidence="10">C.B.Clarke</strain>
        <tissue evidence="10">Leaf</tissue>
    </source>
</reference>
<dbReference type="InterPro" id="IPR050295">
    <property type="entry name" value="Plant_2OG-oxidoreductases"/>
</dbReference>
<keyword evidence="5 7" id="KW-0560">Oxidoreductase</keyword>
<keyword evidence="6 7" id="KW-0408">Iron</keyword>
<name>A0A833R3Z0_9POAL</name>
<dbReference type="GO" id="GO:0051213">
    <property type="term" value="F:dioxygenase activity"/>
    <property type="evidence" value="ECO:0007669"/>
    <property type="project" value="UniProtKB-KW"/>
</dbReference>
<evidence type="ECO:0000256" key="7">
    <source>
        <dbReference type="RuleBase" id="RU003682"/>
    </source>
</evidence>